<organism evidence="2 3">
    <name type="scientific">Amycolatopsis dongchuanensis</name>
    <dbReference type="NCBI Taxonomy" id="1070866"/>
    <lineage>
        <taxon>Bacteria</taxon>
        <taxon>Bacillati</taxon>
        <taxon>Actinomycetota</taxon>
        <taxon>Actinomycetes</taxon>
        <taxon>Pseudonocardiales</taxon>
        <taxon>Pseudonocardiaceae</taxon>
        <taxon>Amycolatopsis</taxon>
    </lineage>
</organism>
<dbReference type="Gene3D" id="3.30.9.10">
    <property type="entry name" value="D-Amino Acid Oxidase, subunit A, domain 2"/>
    <property type="match status" value="1"/>
</dbReference>
<sequence>MTTVLISGASIAGPALGYWLHRYGFEVTIVERAQALRGGGYPIDLRGTAVEVADRMGILPRLREARVDVRKLTFLDPAGEPITSVSPQELAGGDKEHDIEIPRGDLANALFDITRDSVEYLFGDSIDTFDQHDDRVDVTFRSGTRRRFDLVVGADGLHSRTRELLFGPEAPFHRYLEYCFAGFTVPNELGLSQEGVAWNAAGRTAVLYAPREQGDVHGFLTFLREDPPFDAFADPAAQRDLVASMFPEQVWQLPNLVARMRTADDLFFDVVSQIHLPRWSSGRVALVGDAAYAPSFFSGQGSSIALVGAYLLAGELASRDDHAKAFTAYEEAARDFVNRNQALALGGSGALSPRTEEALAARNEALRAGALGTPEERDDVYNGLVLPDYPA</sequence>
<name>A0ABP8VFV5_9PSEU</name>
<comment type="caution">
    <text evidence="2">The sequence shown here is derived from an EMBL/GenBank/DDBJ whole genome shotgun (WGS) entry which is preliminary data.</text>
</comment>
<proteinExistence type="predicted"/>
<reference evidence="3" key="1">
    <citation type="journal article" date="2019" name="Int. J. Syst. Evol. Microbiol.">
        <title>The Global Catalogue of Microorganisms (GCM) 10K type strain sequencing project: providing services to taxonomists for standard genome sequencing and annotation.</title>
        <authorList>
            <consortium name="The Broad Institute Genomics Platform"/>
            <consortium name="The Broad Institute Genome Sequencing Center for Infectious Disease"/>
            <person name="Wu L."/>
            <person name="Ma J."/>
        </authorList>
    </citation>
    <scope>NUCLEOTIDE SEQUENCE [LARGE SCALE GENOMIC DNA]</scope>
    <source>
        <strain evidence="3">JCM 18054</strain>
    </source>
</reference>
<keyword evidence="3" id="KW-1185">Reference proteome</keyword>
<dbReference type="GO" id="GO:0004497">
    <property type="term" value="F:monooxygenase activity"/>
    <property type="evidence" value="ECO:0007669"/>
    <property type="project" value="UniProtKB-KW"/>
</dbReference>
<accession>A0ABP8VFV5</accession>
<dbReference type="PANTHER" id="PTHR46865">
    <property type="entry name" value="OXIDOREDUCTASE-RELATED"/>
    <property type="match status" value="1"/>
</dbReference>
<keyword evidence="2" id="KW-0503">Monooxygenase</keyword>
<feature type="domain" description="FAD-binding" evidence="1">
    <location>
        <begin position="2"/>
        <end position="337"/>
    </location>
</feature>
<dbReference type="InterPro" id="IPR051704">
    <property type="entry name" value="FAD_aromatic-hydroxylase"/>
</dbReference>
<dbReference type="PRINTS" id="PR00420">
    <property type="entry name" value="RNGMNOXGNASE"/>
</dbReference>
<dbReference type="InterPro" id="IPR002938">
    <property type="entry name" value="FAD-bd"/>
</dbReference>
<dbReference type="InterPro" id="IPR036188">
    <property type="entry name" value="FAD/NAD-bd_sf"/>
</dbReference>
<dbReference type="EMBL" id="BAABIB010000125">
    <property type="protein sequence ID" value="GAA4662532.1"/>
    <property type="molecule type" value="Genomic_DNA"/>
</dbReference>
<dbReference type="SUPFAM" id="SSF51905">
    <property type="entry name" value="FAD/NAD(P)-binding domain"/>
    <property type="match status" value="1"/>
</dbReference>
<protein>
    <submittedName>
        <fullName evidence="2">FAD-dependent monooxygenase</fullName>
    </submittedName>
</protein>
<dbReference type="PANTHER" id="PTHR46865:SF2">
    <property type="entry name" value="MONOOXYGENASE"/>
    <property type="match status" value="1"/>
</dbReference>
<evidence type="ECO:0000313" key="2">
    <source>
        <dbReference type="EMBL" id="GAA4662532.1"/>
    </source>
</evidence>
<dbReference type="RefSeq" id="WP_346055911.1">
    <property type="nucleotide sequence ID" value="NZ_BAABIB010000125.1"/>
</dbReference>
<dbReference type="Proteomes" id="UP001500192">
    <property type="component" value="Unassembled WGS sequence"/>
</dbReference>
<dbReference type="Gene3D" id="3.50.50.60">
    <property type="entry name" value="FAD/NAD(P)-binding domain"/>
    <property type="match status" value="1"/>
</dbReference>
<gene>
    <name evidence="2" type="ORF">GCM10023214_63800</name>
</gene>
<evidence type="ECO:0000313" key="3">
    <source>
        <dbReference type="Proteomes" id="UP001500192"/>
    </source>
</evidence>
<keyword evidence="2" id="KW-0560">Oxidoreductase</keyword>
<evidence type="ECO:0000259" key="1">
    <source>
        <dbReference type="Pfam" id="PF01494"/>
    </source>
</evidence>
<dbReference type="Pfam" id="PF01494">
    <property type="entry name" value="FAD_binding_3"/>
    <property type="match status" value="1"/>
</dbReference>